<accession>A0A1I1BKF6</accession>
<dbReference type="EMBL" id="FOKK01000014">
    <property type="protein sequence ID" value="SFB50741.1"/>
    <property type="molecule type" value="Genomic_DNA"/>
</dbReference>
<keyword evidence="2" id="KW-1185">Reference proteome</keyword>
<proteinExistence type="predicted"/>
<dbReference type="RefSeq" id="WP_139229120.1">
    <property type="nucleotide sequence ID" value="NZ_FOKK01000014.1"/>
</dbReference>
<organism evidence="1 2">
    <name type="scientific">Algoriphagus aquimarinus</name>
    <dbReference type="NCBI Taxonomy" id="237018"/>
    <lineage>
        <taxon>Bacteria</taxon>
        <taxon>Pseudomonadati</taxon>
        <taxon>Bacteroidota</taxon>
        <taxon>Cytophagia</taxon>
        <taxon>Cytophagales</taxon>
        <taxon>Cyclobacteriaceae</taxon>
        <taxon>Algoriphagus</taxon>
    </lineage>
</organism>
<protein>
    <submittedName>
        <fullName evidence="1">Uncharacterized protein</fullName>
    </submittedName>
</protein>
<name>A0A1I1BKF6_9BACT</name>
<evidence type="ECO:0000313" key="1">
    <source>
        <dbReference type="EMBL" id="SFB50741.1"/>
    </source>
</evidence>
<reference evidence="1 2" key="1">
    <citation type="submission" date="2016-10" db="EMBL/GenBank/DDBJ databases">
        <authorList>
            <person name="de Groot N.N."/>
        </authorList>
    </citation>
    <scope>NUCLEOTIDE SEQUENCE [LARGE SCALE GENOMIC DNA]</scope>
    <source>
        <strain evidence="1 2">DSM 23399</strain>
    </source>
</reference>
<sequence>MKNDYLYSRIYSQVEKIKLAKQSTYIFGHSPEDRSLFPNDLKLLFPDVNFIRIEEIDKETICDANDGQNISLRSTSQILGLLTNKISETLYIDVTGLDNRICAALIKNAINNLGSIDFPKNVIVIYAEPSTYNIKQFKAESVFNDLSEKIEGIEPLPGFATIVPNDEDDTLLVALLGFEGGRFTHMIENVQPLRENIIPIIGVPGFRLEYPYVAYWGNRRPLEETDTWRKVKFVAANSMVDIFMLLSKLHKKNPSRKIKLAPIGTKPHAIGAMLFAIRYPYNVELVYDNPKKKIKRTEGIGNIVECEISKLILEN</sequence>
<dbReference type="OrthoDB" id="1492425at2"/>
<gene>
    <name evidence="1" type="ORF">SAMN04489723_114102</name>
</gene>
<dbReference type="STRING" id="237018.SAMN04489723_114102"/>
<dbReference type="Proteomes" id="UP000198790">
    <property type="component" value="Unassembled WGS sequence"/>
</dbReference>
<dbReference type="AlphaFoldDB" id="A0A1I1BKF6"/>
<evidence type="ECO:0000313" key="2">
    <source>
        <dbReference type="Proteomes" id="UP000198790"/>
    </source>
</evidence>